<evidence type="ECO:0000256" key="3">
    <source>
        <dbReference type="ARBA" id="ARBA00022741"/>
    </source>
</evidence>
<sequence length="717" mass="80072">MNIKIKQRDITDCGAACLASVARHYGLKMPISKIRQLASTDQKGTNVLGLIDAAEKLGFSAKGVRGSFESLSQVPRPAIAHVIINKVLHHFLVIYGINRKYVKVMDPADGQMRKIPHEEFKAIWSGILVILMPNEEFKSLNETVPVRRRFWYLISPHKSVMLQAVIGAGVYTVLGLSTSIYVQKIVDHVFVSRNTNLLNLMSVVMILLLLFQIFIGVFKTVFVLKTGQRIDARLILGYYKHLLTLPQRFFDAMRVGEIISRINDAVKIRAFINDVSINLIVNIFVVVFSFALMFTFFWKLALIMTMIVPLYIVIYVITNYLNKRVERRLMESSAELESQLVESINSIGTIKQFGAEDHANIKTETKFISMLGSVYRSGMNNVFSNNSSEFISKLFTIILLWVGAGYVLKNEITPGELLSFYALVGYLTGPITGLIGMNKTIQNAVIAADRLFEIMDLEIEEKGEKFSIDREALGDIVFQNVVFRYGSRAKVFDGLNLHIPKGKITGIVGESGSGKSTLIALLQHLYPVLSGQIKIGNHDISFLDHASLRKFVTVVPQRIDLFAGNLVENIALGDYKPDMQKIVAICHELGMMEFIEGLPNGFGTYLGENGASLSGGQKQRVAIARALYRGPEIIIMDEATSSLDPKAENYVQQVIRSLANKGKTVVFITHRLAAVKDFDKILVLDEGKLVEQGSHDVLLTQKGTYMDMVKKQTFELG</sequence>
<dbReference type="SUPFAM" id="SSF52540">
    <property type="entry name" value="P-loop containing nucleoside triphosphate hydrolases"/>
    <property type="match status" value="1"/>
</dbReference>
<evidence type="ECO:0000259" key="11">
    <source>
        <dbReference type="PROSITE" id="PS50990"/>
    </source>
</evidence>
<keyword evidence="3" id="KW-0547">Nucleotide-binding</keyword>
<dbReference type="CDD" id="cd02418">
    <property type="entry name" value="Peptidase_C39B"/>
    <property type="match status" value="1"/>
</dbReference>
<dbReference type="PROSITE" id="PS00211">
    <property type="entry name" value="ABC_TRANSPORTER_1"/>
    <property type="match status" value="1"/>
</dbReference>
<dbReference type="Proteomes" id="UP000647133">
    <property type="component" value="Unassembled WGS sequence"/>
</dbReference>
<reference evidence="12 13" key="1">
    <citation type="submission" date="2020-09" db="EMBL/GenBank/DDBJ databases">
        <title>Echinicola sp. CAU 1574 isolated from sand of Sido Beach.</title>
        <authorList>
            <person name="Kim W."/>
        </authorList>
    </citation>
    <scope>NUCLEOTIDE SEQUENCE [LARGE SCALE GENOMIC DNA]</scope>
    <source>
        <strain evidence="12 13">CAU 1574</strain>
    </source>
</reference>
<keyword evidence="4" id="KW-0378">Hydrolase</keyword>
<evidence type="ECO:0000256" key="2">
    <source>
        <dbReference type="ARBA" id="ARBA00022692"/>
    </source>
</evidence>
<feature type="transmembrane region" description="Helical" evidence="8">
    <location>
        <begin position="202"/>
        <end position="224"/>
    </location>
</feature>
<dbReference type="Gene3D" id="3.40.50.300">
    <property type="entry name" value="P-loop containing nucleotide triphosphate hydrolases"/>
    <property type="match status" value="1"/>
</dbReference>
<organism evidence="12 13">
    <name type="scientific">Echinicola arenosa</name>
    <dbReference type="NCBI Taxonomy" id="2774144"/>
    <lineage>
        <taxon>Bacteria</taxon>
        <taxon>Pseudomonadati</taxon>
        <taxon>Bacteroidota</taxon>
        <taxon>Cytophagia</taxon>
        <taxon>Cytophagales</taxon>
        <taxon>Cyclobacteriaceae</taxon>
        <taxon>Echinicola</taxon>
    </lineage>
</organism>
<dbReference type="InterPro" id="IPR017871">
    <property type="entry name" value="ABC_transporter-like_CS"/>
</dbReference>
<evidence type="ECO:0000256" key="8">
    <source>
        <dbReference type="SAM" id="Phobius"/>
    </source>
</evidence>
<evidence type="ECO:0000259" key="9">
    <source>
        <dbReference type="PROSITE" id="PS50893"/>
    </source>
</evidence>
<dbReference type="Pfam" id="PF00005">
    <property type="entry name" value="ABC_tran"/>
    <property type="match status" value="1"/>
</dbReference>
<dbReference type="SMART" id="SM00382">
    <property type="entry name" value="AAA"/>
    <property type="match status" value="1"/>
</dbReference>
<evidence type="ECO:0000256" key="4">
    <source>
        <dbReference type="ARBA" id="ARBA00022801"/>
    </source>
</evidence>
<keyword evidence="6 8" id="KW-1133">Transmembrane helix</keyword>
<dbReference type="InterPro" id="IPR036640">
    <property type="entry name" value="ABC1_TM_sf"/>
</dbReference>
<dbReference type="InterPro" id="IPR011527">
    <property type="entry name" value="ABC1_TM_dom"/>
</dbReference>
<dbReference type="InterPro" id="IPR003439">
    <property type="entry name" value="ABC_transporter-like_ATP-bd"/>
</dbReference>
<dbReference type="PROSITE" id="PS50893">
    <property type="entry name" value="ABC_TRANSPORTER_2"/>
    <property type="match status" value="1"/>
</dbReference>
<evidence type="ECO:0000256" key="5">
    <source>
        <dbReference type="ARBA" id="ARBA00022840"/>
    </source>
</evidence>
<dbReference type="Pfam" id="PF03412">
    <property type="entry name" value="Peptidase_C39"/>
    <property type="match status" value="1"/>
</dbReference>
<feature type="transmembrane region" description="Helical" evidence="8">
    <location>
        <begin position="390"/>
        <end position="408"/>
    </location>
</feature>
<feature type="transmembrane region" description="Helical" evidence="8">
    <location>
        <begin position="275"/>
        <end position="294"/>
    </location>
</feature>
<dbReference type="RefSeq" id="WP_192010773.1">
    <property type="nucleotide sequence ID" value="NZ_JACYTQ010000004.1"/>
</dbReference>
<keyword evidence="5" id="KW-0067">ATP-binding</keyword>
<comment type="subcellular location">
    <subcellularLocation>
        <location evidence="1">Cell membrane</location>
        <topology evidence="1">Multi-pass membrane protein</topology>
    </subcellularLocation>
</comment>
<keyword evidence="7 8" id="KW-0472">Membrane</keyword>
<dbReference type="Gene3D" id="1.20.1560.10">
    <property type="entry name" value="ABC transporter type 1, transmembrane domain"/>
    <property type="match status" value="1"/>
</dbReference>
<proteinExistence type="predicted"/>
<dbReference type="PANTHER" id="PTHR43394:SF1">
    <property type="entry name" value="ATP-BINDING CASSETTE SUB-FAMILY B MEMBER 10, MITOCHONDRIAL"/>
    <property type="match status" value="1"/>
</dbReference>
<keyword evidence="2 8" id="KW-0812">Transmembrane</keyword>
<protein>
    <submittedName>
        <fullName evidence="12">Peptidase domain-containing ABC transporter</fullName>
    </submittedName>
</protein>
<dbReference type="InterPro" id="IPR005074">
    <property type="entry name" value="Peptidase_C39"/>
</dbReference>
<dbReference type="SUPFAM" id="SSF90123">
    <property type="entry name" value="ABC transporter transmembrane region"/>
    <property type="match status" value="1"/>
</dbReference>
<dbReference type="PROSITE" id="PS50929">
    <property type="entry name" value="ABC_TM1F"/>
    <property type="match status" value="1"/>
</dbReference>
<evidence type="ECO:0000256" key="7">
    <source>
        <dbReference type="ARBA" id="ARBA00023136"/>
    </source>
</evidence>
<feature type="transmembrane region" description="Helical" evidence="8">
    <location>
        <begin position="420"/>
        <end position="437"/>
    </location>
</feature>
<feature type="transmembrane region" description="Helical" evidence="8">
    <location>
        <begin position="300"/>
        <end position="321"/>
    </location>
</feature>
<dbReference type="InterPro" id="IPR003593">
    <property type="entry name" value="AAA+_ATPase"/>
</dbReference>
<evidence type="ECO:0000256" key="1">
    <source>
        <dbReference type="ARBA" id="ARBA00004651"/>
    </source>
</evidence>
<dbReference type="Gene3D" id="3.90.70.10">
    <property type="entry name" value="Cysteine proteinases"/>
    <property type="match status" value="1"/>
</dbReference>
<gene>
    <name evidence="12" type="ORF">IFO69_14125</name>
</gene>
<accession>A0ABR9ANJ8</accession>
<dbReference type="Pfam" id="PF00664">
    <property type="entry name" value="ABC_membrane"/>
    <property type="match status" value="1"/>
</dbReference>
<dbReference type="PROSITE" id="PS50990">
    <property type="entry name" value="PEPTIDASE_C39"/>
    <property type="match status" value="1"/>
</dbReference>
<evidence type="ECO:0000313" key="12">
    <source>
        <dbReference type="EMBL" id="MBD8489891.1"/>
    </source>
</evidence>
<feature type="transmembrane region" description="Helical" evidence="8">
    <location>
        <begin position="160"/>
        <end position="182"/>
    </location>
</feature>
<evidence type="ECO:0000256" key="6">
    <source>
        <dbReference type="ARBA" id="ARBA00022989"/>
    </source>
</evidence>
<evidence type="ECO:0000259" key="10">
    <source>
        <dbReference type="PROSITE" id="PS50929"/>
    </source>
</evidence>
<feature type="domain" description="ABC transporter" evidence="9">
    <location>
        <begin position="476"/>
        <end position="711"/>
    </location>
</feature>
<name>A0ABR9ANJ8_9BACT</name>
<dbReference type="InterPro" id="IPR027417">
    <property type="entry name" value="P-loop_NTPase"/>
</dbReference>
<dbReference type="CDD" id="cd18570">
    <property type="entry name" value="ABC_6TM_PCAT1_LagD_like"/>
    <property type="match status" value="1"/>
</dbReference>
<comment type="caution">
    <text evidence="12">The sequence shown here is derived from an EMBL/GenBank/DDBJ whole genome shotgun (WGS) entry which is preliminary data.</text>
</comment>
<dbReference type="EMBL" id="JACYTQ010000004">
    <property type="protein sequence ID" value="MBD8489891.1"/>
    <property type="molecule type" value="Genomic_DNA"/>
</dbReference>
<dbReference type="PANTHER" id="PTHR43394">
    <property type="entry name" value="ATP-DEPENDENT PERMEASE MDL1, MITOCHONDRIAL"/>
    <property type="match status" value="1"/>
</dbReference>
<evidence type="ECO:0000313" key="13">
    <source>
        <dbReference type="Proteomes" id="UP000647133"/>
    </source>
</evidence>
<feature type="domain" description="Peptidase C39" evidence="11">
    <location>
        <begin position="7"/>
        <end position="131"/>
    </location>
</feature>
<feature type="domain" description="ABC transmembrane type-1" evidence="10">
    <location>
        <begin position="164"/>
        <end position="443"/>
    </location>
</feature>
<keyword evidence="13" id="KW-1185">Reference proteome</keyword>
<dbReference type="InterPro" id="IPR039421">
    <property type="entry name" value="Type_1_exporter"/>
</dbReference>